<proteinExistence type="predicted"/>
<keyword evidence="1" id="KW-0472">Membrane</keyword>
<comment type="caution">
    <text evidence="2">The sequence shown here is derived from an EMBL/GenBank/DDBJ whole genome shotgun (WGS) entry which is preliminary data.</text>
</comment>
<dbReference type="AlphaFoldDB" id="A0A437LW24"/>
<keyword evidence="1" id="KW-1133">Transmembrane helix</keyword>
<keyword evidence="3" id="KW-1185">Reference proteome</keyword>
<gene>
    <name evidence="2" type="ORF">EOD42_25185</name>
</gene>
<name>A0A437LW24_9PROT</name>
<reference evidence="2 3" key="1">
    <citation type="submission" date="2019-01" db="EMBL/GenBank/DDBJ databases">
        <authorList>
            <person name="Chen W.-M."/>
        </authorList>
    </citation>
    <scope>NUCLEOTIDE SEQUENCE [LARGE SCALE GENOMIC DNA]</scope>
    <source>
        <strain evidence="2 3">CCP-6</strain>
    </source>
</reference>
<accession>A0A437LW24</accession>
<sequence length="51" mass="5327">MSSLLKGAGLLRRGAAGLSALMGYLAGWSYVAAALFITFDILARNFLGFSS</sequence>
<feature type="transmembrane region" description="Helical" evidence="1">
    <location>
        <begin position="21"/>
        <end position="43"/>
    </location>
</feature>
<protein>
    <submittedName>
        <fullName evidence="2">YitT family protein</fullName>
    </submittedName>
</protein>
<keyword evidence="1" id="KW-0812">Transmembrane</keyword>
<evidence type="ECO:0000256" key="1">
    <source>
        <dbReference type="SAM" id="Phobius"/>
    </source>
</evidence>
<feature type="non-terminal residue" evidence="2">
    <location>
        <position position="51"/>
    </location>
</feature>
<dbReference type="Proteomes" id="UP000282957">
    <property type="component" value="Unassembled WGS sequence"/>
</dbReference>
<evidence type="ECO:0000313" key="2">
    <source>
        <dbReference type="EMBL" id="RVT89601.1"/>
    </source>
</evidence>
<organism evidence="2 3">
    <name type="scientific">Rhodovarius crocodyli</name>
    <dbReference type="NCBI Taxonomy" id="1979269"/>
    <lineage>
        <taxon>Bacteria</taxon>
        <taxon>Pseudomonadati</taxon>
        <taxon>Pseudomonadota</taxon>
        <taxon>Alphaproteobacteria</taxon>
        <taxon>Acetobacterales</taxon>
        <taxon>Roseomonadaceae</taxon>
        <taxon>Rhodovarius</taxon>
    </lineage>
</organism>
<evidence type="ECO:0000313" key="3">
    <source>
        <dbReference type="Proteomes" id="UP000282957"/>
    </source>
</evidence>
<dbReference type="EMBL" id="SACL01000018">
    <property type="protein sequence ID" value="RVT89601.1"/>
    <property type="molecule type" value="Genomic_DNA"/>
</dbReference>